<organism evidence="2 3">
    <name type="scientific">Clostridium saccharobutylicum DSM 13864</name>
    <dbReference type="NCBI Taxonomy" id="1345695"/>
    <lineage>
        <taxon>Bacteria</taxon>
        <taxon>Bacillati</taxon>
        <taxon>Bacillota</taxon>
        <taxon>Clostridia</taxon>
        <taxon>Eubacteriales</taxon>
        <taxon>Clostridiaceae</taxon>
        <taxon>Clostridium</taxon>
    </lineage>
</organism>
<dbReference type="HOGENOM" id="CLU_2536732_0_0_9"/>
<sequence>MAKEKTPYNPTPGDYNTQILSGTRPEDPDTENLNHEHESHSKVYSHKTHIMDGEGNDLNSSKPKTVTGSIAMNNNNNVFEYKE</sequence>
<dbReference type="GeneID" id="55476753"/>
<evidence type="ECO:0000256" key="1">
    <source>
        <dbReference type="SAM" id="MobiDB-lite"/>
    </source>
</evidence>
<accession>U5MXD2</accession>
<keyword evidence="3" id="KW-1185">Reference proteome</keyword>
<evidence type="ECO:0000313" key="3">
    <source>
        <dbReference type="Proteomes" id="UP000017118"/>
    </source>
</evidence>
<feature type="compositionally biased region" description="Basic and acidic residues" evidence="1">
    <location>
        <begin position="24"/>
        <end position="41"/>
    </location>
</feature>
<dbReference type="KEGG" id="csb:CLSA_c44970"/>
<proteinExistence type="predicted"/>
<feature type="region of interest" description="Disordered" evidence="1">
    <location>
        <begin position="52"/>
        <end position="71"/>
    </location>
</feature>
<gene>
    <name evidence="2" type="ORF">CLSA_c44970</name>
</gene>
<dbReference type="Proteomes" id="UP000017118">
    <property type="component" value="Chromosome"/>
</dbReference>
<feature type="region of interest" description="Disordered" evidence="1">
    <location>
        <begin position="1"/>
        <end position="44"/>
    </location>
</feature>
<dbReference type="RefSeq" id="WP_022750760.1">
    <property type="nucleotide sequence ID" value="NC_022571.1"/>
</dbReference>
<protein>
    <submittedName>
        <fullName evidence="2">Uncharacterized protein</fullName>
    </submittedName>
</protein>
<dbReference type="PATRIC" id="fig|1345695.10.peg.4573"/>
<name>U5MXD2_CLOSA</name>
<dbReference type="AlphaFoldDB" id="U5MXD2"/>
<evidence type="ECO:0000313" key="2">
    <source>
        <dbReference type="EMBL" id="AGX45424.1"/>
    </source>
</evidence>
<feature type="compositionally biased region" description="Polar residues" evidence="1">
    <location>
        <begin position="57"/>
        <end position="71"/>
    </location>
</feature>
<dbReference type="EMBL" id="CP006721">
    <property type="protein sequence ID" value="AGX45424.1"/>
    <property type="molecule type" value="Genomic_DNA"/>
</dbReference>
<reference evidence="2 3" key="1">
    <citation type="journal article" date="2013" name="Genome Announc.">
        <title>Complete Genome Sequence of the Solvent Producer Clostridium saccharobutylicum NCP262 (DSM 13864).</title>
        <authorList>
            <person name="Poehlein A."/>
            <person name="Hartwich K."/>
            <person name="Krabben P."/>
            <person name="Ehrenreich A."/>
            <person name="Liebl W."/>
            <person name="Durre P."/>
            <person name="Gottschalk G."/>
            <person name="Daniel R."/>
        </authorList>
    </citation>
    <scope>NUCLEOTIDE SEQUENCE [LARGE SCALE GENOMIC DNA]</scope>
    <source>
        <strain evidence="2">DSM 13864</strain>
    </source>
</reference>
<dbReference type="eggNOG" id="ENOG50325G7">
    <property type="taxonomic scope" value="Bacteria"/>
</dbReference>